<organism evidence="1">
    <name type="scientific">Pseudomonas putida (strain W619)</name>
    <dbReference type="NCBI Taxonomy" id="390235"/>
    <lineage>
        <taxon>Bacteria</taxon>
        <taxon>Pseudomonadati</taxon>
        <taxon>Pseudomonadota</taxon>
        <taxon>Gammaproteobacteria</taxon>
        <taxon>Pseudomonadales</taxon>
        <taxon>Pseudomonadaceae</taxon>
        <taxon>Pseudomonas</taxon>
    </lineage>
</organism>
<gene>
    <name evidence="1" type="ordered locus">PputW619_2536</name>
</gene>
<accession>B1J8W3</accession>
<dbReference type="HOGENOM" id="CLU_169669_0_0_6"/>
<dbReference type="KEGG" id="ppw:PputW619_2536"/>
<dbReference type="Pfam" id="PF14412">
    <property type="entry name" value="AHH"/>
    <property type="match status" value="1"/>
</dbReference>
<dbReference type="OrthoDB" id="9816400at2"/>
<dbReference type="STRING" id="390235.PputW619_2536"/>
<name>B1J8W3_PSEPW</name>
<dbReference type="InterPro" id="IPR032871">
    <property type="entry name" value="AHH_dom_containing"/>
</dbReference>
<sequence>MDFNDDGASNGVFLPGSKKLTQNIDLPGHWSDHAKYTKIVETKVSALNDAFRAGKISDAQLVLGIGKIQSFARENLTNNTFVVDTITERLL</sequence>
<dbReference type="AlphaFoldDB" id="B1J8W3"/>
<reference evidence="1" key="1">
    <citation type="submission" date="2008-02" db="EMBL/GenBank/DDBJ databases">
        <title>Complete sequence of Psuedomonas putida W619.</title>
        <authorList>
            <consortium name="US DOE Joint Genome Institute"/>
            <person name="Copeland A."/>
            <person name="Lucas S."/>
            <person name="Lapidus A."/>
            <person name="Barry K."/>
            <person name="Detter J.C."/>
            <person name="Glavina del Rio T."/>
            <person name="Dalin E."/>
            <person name="Tice H."/>
            <person name="Pitluck S."/>
            <person name="Chain P."/>
            <person name="Malfatti S."/>
            <person name="Shin M."/>
            <person name="Vergez L."/>
            <person name="Schmutz J."/>
            <person name="Larimer F."/>
            <person name="Land M."/>
            <person name="Hauser L."/>
            <person name="Kyrpides N."/>
            <person name="Kim E."/>
            <person name="Taghavi S."/>
            <person name="Vangronsveld D."/>
            <person name="van der Lelie D."/>
            <person name="Richardson P."/>
        </authorList>
    </citation>
    <scope>NUCLEOTIDE SEQUENCE</scope>
    <source>
        <strain evidence="1">W619</strain>
    </source>
</reference>
<proteinExistence type="predicted"/>
<evidence type="ECO:0000313" key="1">
    <source>
        <dbReference type="EMBL" id="ACA73032.1"/>
    </source>
</evidence>
<dbReference type="EMBL" id="CP000949">
    <property type="protein sequence ID" value="ACA73032.1"/>
    <property type="molecule type" value="Genomic_DNA"/>
</dbReference>
<protein>
    <submittedName>
        <fullName evidence="1">Uncharacterized protein</fullName>
    </submittedName>
</protein>